<reference evidence="1 2" key="1">
    <citation type="journal article" date="2023" name="Sci. Data">
        <title>Genome assembly of the Korean intertidal mud-creeper Batillaria attramentaria.</title>
        <authorList>
            <person name="Patra A.K."/>
            <person name="Ho P.T."/>
            <person name="Jun S."/>
            <person name="Lee S.J."/>
            <person name="Kim Y."/>
            <person name="Won Y.J."/>
        </authorList>
    </citation>
    <scope>NUCLEOTIDE SEQUENCE [LARGE SCALE GENOMIC DNA]</scope>
    <source>
        <strain evidence="1">Wonlab-2016</strain>
    </source>
</reference>
<feature type="non-terminal residue" evidence="1">
    <location>
        <position position="67"/>
    </location>
</feature>
<evidence type="ECO:0000313" key="1">
    <source>
        <dbReference type="EMBL" id="KAK7493775.1"/>
    </source>
</evidence>
<keyword evidence="2" id="KW-1185">Reference proteome</keyword>
<proteinExistence type="predicted"/>
<feature type="non-terminal residue" evidence="1">
    <location>
        <position position="1"/>
    </location>
</feature>
<dbReference type="EMBL" id="JACVVK020000089">
    <property type="protein sequence ID" value="KAK7493775.1"/>
    <property type="molecule type" value="Genomic_DNA"/>
</dbReference>
<dbReference type="Proteomes" id="UP001519460">
    <property type="component" value="Unassembled WGS sequence"/>
</dbReference>
<comment type="caution">
    <text evidence="1">The sequence shown here is derived from an EMBL/GenBank/DDBJ whole genome shotgun (WGS) entry which is preliminary data.</text>
</comment>
<accession>A0ABD0L2T2</accession>
<protein>
    <submittedName>
        <fullName evidence="1">Uncharacterized protein</fullName>
    </submittedName>
</protein>
<evidence type="ECO:0000313" key="2">
    <source>
        <dbReference type="Proteomes" id="UP001519460"/>
    </source>
</evidence>
<sequence>PLGNPVIQLSHNVGERNSLGVFRPRCGCHLVSPITAISSTDNESGGNGNCPPSAHFRLPLSRQNFMR</sequence>
<gene>
    <name evidence="1" type="ORF">BaRGS_00014916</name>
</gene>
<name>A0ABD0L2T2_9CAEN</name>
<organism evidence="1 2">
    <name type="scientific">Batillaria attramentaria</name>
    <dbReference type="NCBI Taxonomy" id="370345"/>
    <lineage>
        <taxon>Eukaryota</taxon>
        <taxon>Metazoa</taxon>
        <taxon>Spiralia</taxon>
        <taxon>Lophotrochozoa</taxon>
        <taxon>Mollusca</taxon>
        <taxon>Gastropoda</taxon>
        <taxon>Caenogastropoda</taxon>
        <taxon>Sorbeoconcha</taxon>
        <taxon>Cerithioidea</taxon>
        <taxon>Batillariidae</taxon>
        <taxon>Batillaria</taxon>
    </lineage>
</organism>
<dbReference type="AlphaFoldDB" id="A0ABD0L2T2"/>